<dbReference type="Proteomes" id="UP000030758">
    <property type="component" value="Unassembled WGS sequence"/>
</dbReference>
<organism evidence="9 11">
    <name type="scientific">Trichuris suis</name>
    <name type="common">pig whipworm</name>
    <dbReference type="NCBI Taxonomy" id="68888"/>
    <lineage>
        <taxon>Eukaryota</taxon>
        <taxon>Metazoa</taxon>
        <taxon>Ecdysozoa</taxon>
        <taxon>Nematoda</taxon>
        <taxon>Enoplea</taxon>
        <taxon>Dorylaimia</taxon>
        <taxon>Trichinellida</taxon>
        <taxon>Trichuridae</taxon>
        <taxon>Trichuris</taxon>
    </lineage>
</organism>
<evidence type="ECO:0000259" key="8">
    <source>
        <dbReference type="SMART" id="SM00904"/>
    </source>
</evidence>
<keyword evidence="5" id="KW-0808">Transferase</keyword>
<dbReference type="InterPro" id="IPR023465">
    <property type="entry name" value="Riboflavin_kinase_dom_sf"/>
</dbReference>
<evidence type="ECO:0000256" key="7">
    <source>
        <dbReference type="ARBA" id="ARBA00022840"/>
    </source>
</evidence>
<evidence type="ECO:0000256" key="6">
    <source>
        <dbReference type="ARBA" id="ARBA00022741"/>
    </source>
</evidence>
<sequence>LTWSPPIGQTFSISVFTHQKDLFASPVAASCRPIRLLFGAHSMNCFSVKAAHFLPYYCAGEVVRGFGRGSRQLGCPTANLSDDAVEALPEEFPCGVYYGFANVDGNDVYEMVMSVGCNVQFQSERKTIEVHLLHLFDEDFYGAKLRVVALGYLRPMTTFKSLEELIEAIQRDIENAKSALASPTFQRFRGDEFFCCSRVDDSG</sequence>
<feature type="domain" description="Riboflavin kinase" evidence="8">
    <location>
        <begin position="53"/>
        <end position="181"/>
    </location>
</feature>
<evidence type="ECO:0000256" key="1">
    <source>
        <dbReference type="ARBA" id="ARBA00005201"/>
    </source>
</evidence>
<dbReference type="AlphaFoldDB" id="A0A085M2I6"/>
<dbReference type="InterPro" id="IPR023468">
    <property type="entry name" value="Riboflavin_kinase"/>
</dbReference>
<evidence type="ECO:0000256" key="4">
    <source>
        <dbReference type="ARBA" id="ARBA00022643"/>
    </source>
</evidence>
<keyword evidence="3" id="KW-0285">Flavoprotein</keyword>
<dbReference type="InterPro" id="IPR015865">
    <property type="entry name" value="Riboflavin_kinase_bac/euk"/>
</dbReference>
<keyword evidence="4" id="KW-0288">FMN</keyword>
<proteinExistence type="predicted"/>
<dbReference type="GO" id="GO:0009398">
    <property type="term" value="P:FMN biosynthetic process"/>
    <property type="evidence" value="ECO:0007669"/>
    <property type="project" value="UniProtKB-UniPathway"/>
</dbReference>
<dbReference type="SMART" id="SM00904">
    <property type="entry name" value="Flavokinase"/>
    <property type="match status" value="1"/>
</dbReference>
<dbReference type="UniPathway" id="UPA00276">
    <property type="reaction ID" value="UER00406"/>
</dbReference>
<dbReference type="SUPFAM" id="SSF82114">
    <property type="entry name" value="Riboflavin kinase-like"/>
    <property type="match status" value="1"/>
</dbReference>
<dbReference type="PANTHER" id="PTHR22749">
    <property type="entry name" value="RIBOFLAVIN KINASE/FMN ADENYLYLTRANSFERASE"/>
    <property type="match status" value="1"/>
</dbReference>
<keyword evidence="11" id="KW-1185">Reference proteome</keyword>
<accession>A0A085M2I6</accession>
<evidence type="ECO:0000313" key="9">
    <source>
        <dbReference type="EMBL" id="KFD51432.1"/>
    </source>
</evidence>
<dbReference type="PANTHER" id="PTHR22749:SF6">
    <property type="entry name" value="RIBOFLAVIN KINASE"/>
    <property type="match status" value="1"/>
</dbReference>
<dbReference type="Pfam" id="PF01687">
    <property type="entry name" value="Flavokinase"/>
    <property type="match status" value="1"/>
</dbReference>
<comment type="pathway">
    <text evidence="1">Cofactor biosynthesis; FMN biosynthesis; FMN from riboflavin (ATP route): step 1/1.</text>
</comment>
<feature type="non-terminal residue" evidence="9">
    <location>
        <position position="1"/>
    </location>
</feature>
<dbReference type="Gene3D" id="2.40.30.30">
    <property type="entry name" value="Riboflavin kinase-like"/>
    <property type="match status" value="1"/>
</dbReference>
<protein>
    <recommendedName>
        <fullName evidence="2">riboflavin kinase</fullName>
        <ecNumber evidence="2">2.7.1.26</ecNumber>
    </recommendedName>
</protein>
<name>A0A085M2I6_9BILA</name>
<dbReference type="EMBL" id="KL363239">
    <property type="protein sequence ID" value="KFD51432.1"/>
    <property type="molecule type" value="Genomic_DNA"/>
</dbReference>
<evidence type="ECO:0000256" key="2">
    <source>
        <dbReference type="ARBA" id="ARBA00012105"/>
    </source>
</evidence>
<dbReference type="EMBL" id="KL367533">
    <property type="protein sequence ID" value="KFD65759.1"/>
    <property type="molecule type" value="Genomic_DNA"/>
</dbReference>
<dbReference type="GO" id="GO:0009231">
    <property type="term" value="P:riboflavin biosynthetic process"/>
    <property type="evidence" value="ECO:0007669"/>
    <property type="project" value="InterPro"/>
</dbReference>
<evidence type="ECO:0000256" key="3">
    <source>
        <dbReference type="ARBA" id="ARBA00022630"/>
    </source>
</evidence>
<dbReference type="GO" id="GO:0005524">
    <property type="term" value="F:ATP binding"/>
    <property type="evidence" value="ECO:0007669"/>
    <property type="project" value="UniProtKB-KW"/>
</dbReference>
<keyword evidence="6" id="KW-0547">Nucleotide-binding</keyword>
<dbReference type="Proteomes" id="UP000030764">
    <property type="component" value="Unassembled WGS sequence"/>
</dbReference>
<evidence type="ECO:0000313" key="11">
    <source>
        <dbReference type="Proteomes" id="UP000030764"/>
    </source>
</evidence>
<dbReference type="EC" id="2.7.1.26" evidence="2"/>
<keyword evidence="7" id="KW-0067">ATP-binding</keyword>
<dbReference type="GO" id="GO:0008531">
    <property type="term" value="F:riboflavin kinase activity"/>
    <property type="evidence" value="ECO:0007669"/>
    <property type="project" value="UniProtKB-EC"/>
</dbReference>
<reference evidence="9 11" key="1">
    <citation type="journal article" date="2014" name="Nat. Genet.">
        <title>Genome and transcriptome of the porcine whipworm Trichuris suis.</title>
        <authorList>
            <person name="Jex A.R."/>
            <person name="Nejsum P."/>
            <person name="Schwarz E.M."/>
            <person name="Hu L."/>
            <person name="Young N.D."/>
            <person name="Hall R.S."/>
            <person name="Korhonen P.K."/>
            <person name="Liao S."/>
            <person name="Thamsborg S."/>
            <person name="Xia J."/>
            <person name="Xu P."/>
            <person name="Wang S."/>
            <person name="Scheerlinck J.P."/>
            <person name="Hofmann A."/>
            <person name="Sternberg P.W."/>
            <person name="Wang J."/>
            <person name="Gasser R.B."/>
        </authorList>
    </citation>
    <scope>NUCLEOTIDE SEQUENCE [LARGE SCALE GENOMIC DNA]</scope>
    <source>
        <strain evidence="10">DCEP-RM93F</strain>
        <strain evidence="9">DCEP-RM93M</strain>
    </source>
</reference>
<gene>
    <name evidence="9" type="ORF">M513_07645</name>
    <name evidence="10" type="ORF">M514_07645</name>
</gene>
<evidence type="ECO:0000313" key="10">
    <source>
        <dbReference type="EMBL" id="KFD65759.1"/>
    </source>
</evidence>
<dbReference type="GO" id="GO:0005739">
    <property type="term" value="C:mitochondrion"/>
    <property type="evidence" value="ECO:0007669"/>
    <property type="project" value="TreeGrafter"/>
</dbReference>
<evidence type="ECO:0000256" key="5">
    <source>
        <dbReference type="ARBA" id="ARBA00022679"/>
    </source>
</evidence>